<keyword evidence="9" id="KW-0067">ATP-binding</keyword>
<keyword evidence="7" id="KW-0547">Nucleotide-binding</keyword>
<comment type="pathway">
    <text evidence="2 13">Carbohydrate degradation; glycolysis; pyruvate from D-glyceraldehyde 3-phosphate: step 5/5.</text>
</comment>
<dbReference type="Proteomes" id="UP000265618">
    <property type="component" value="Unassembled WGS sequence"/>
</dbReference>
<keyword evidence="5 13" id="KW-0808">Transferase</keyword>
<dbReference type="GO" id="GO:0000287">
    <property type="term" value="F:magnesium ion binding"/>
    <property type="evidence" value="ECO:0007669"/>
    <property type="project" value="InterPro"/>
</dbReference>
<keyword evidence="17" id="KW-1185">Reference proteome</keyword>
<evidence type="ECO:0000256" key="8">
    <source>
        <dbReference type="ARBA" id="ARBA00022777"/>
    </source>
</evidence>
<gene>
    <name evidence="16" type="ORF">KIPB_003289</name>
</gene>
<evidence type="ECO:0000256" key="12">
    <source>
        <dbReference type="ARBA" id="ARBA00023317"/>
    </source>
</evidence>
<dbReference type="Pfam" id="PF00224">
    <property type="entry name" value="PK"/>
    <property type="match status" value="1"/>
</dbReference>
<evidence type="ECO:0000256" key="5">
    <source>
        <dbReference type="ARBA" id="ARBA00022679"/>
    </source>
</evidence>
<evidence type="ECO:0000256" key="7">
    <source>
        <dbReference type="ARBA" id="ARBA00022741"/>
    </source>
</evidence>
<evidence type="ECO:0000256" key="11">
    <source>
        <dbReference type="ARBA" id="ARBA00023152"/>
    </source>
</evidence>
<dbReference type="Pfam" id="PF02887">
    <property type="entry name" value="PK_C"/>
    <property type="match status" value="1"/>
</dbReference>
<sequence length="239" mass="24931">MLESMILSRVPTRAEASDVATAIYDGADAVMLSAETAVGVDCVNAVATMRDIANMTENDDSGLYQQLVHSNQSQKDMHGCVERTHTSDAVSVGAVSLGRAISAGALVVCSINGGTALRLARLRPDRPVVVLTNSKRTARMLTLVWGVSVHVYKGEIETWDHMVATTETAVCGSGIVAPGETVVIVAKAPFVPPGGVGKRRGGCNAVFVQRMAGSAAMSTVSSGAVTPSFPPKLGQMQQF</sequence>
<keyword evidence="6" id="KW-0479">Metal-binding</keyword>
<dbReference type="GO" id="GO:0030955">
    <property type="term" value="F:potassium ion binding"/>
    <property type="evidence" value="ECO:0007669"/>
    <property type="project" value="InterPro"/>
</dbReference>
<evidence type="ECO:0000313" key="17">
    <source>
        <dbReference type="Proteomes" id="UP000265618"/>
    </source>
</evidence>
<dbReference type="SUPFAM" id="SSF52935">
    <property type="entry name" value="PK C-terminal domain-like"/>
    <property type="match status" value="1"/>
</dbReference>
<evidence type="ECO:0000256" key="6">
    <source>
        <dbReference type="ARBA" id="ARBA00022723"/>
    </source>
</evidence>
<reference evidence="16 17" key="1">
    <citation type="journal article" date="2018" name="PLoS ONE">
        <title>The draft genome of Kipferlia bialata reveals reductive genome evolution in fornicate parasites.</title>
        <authorList>
            <person name="Tanifuji G."/>
            <person name="Takabayashi S."/>
            <person name="Kume K."/>
            <person name="Takagi M."/>
            <person name="Nakayama T."/>
            <person name="Kamikawa R."/>
            <person name="Inagaki Y."/>
            <person name="Hashimoto T."/>
        </authorList>
    </citation>
    <scope>NUCLEOTIDE SEQUENCE [LARGE SCALE GENOMIC DNA]</scope>
    <source>
        <strain evidence="16">NY0173</strain>
    </source>
</reference>
<dbReference type="GO" id="GO:0016301">
    <property type="term" value="F:kinase activity"/>
    <property type="evidence" value="ECO:0007669"/>
    <property type="project" value="UniProtKB-KW"/>
</dbReference>
<evidence type="ECO:0000256" key="4">
    <source>
        <dbReference type="ARBA" id="ARBA00012142"/>
    </source>
</evidence>
<keyword evidence="8 13" id="KW-0418">Kinase</keyword>
<evidence type="ECO:0000256" key="10">
    <source>
        <dbReference type="ARBA" id="ARBA00022842"/>
    </source>
</evidence>
<dbReference type="GO" id="GO:0005524">
    <property type="term" value="F:ATP binding"/>
    <property type="evidence" value="ECO:0007669"/>
    <property type="project" value="UniProtKB-KW"/>
</dbReference>
<evidence type="ECO:0000256" key="9">
    <source>
        <dbReference type="ARBA" id="ARBA00022840"/>
    </source>
</evidence>
<dbReference type="InterPro" id="IPR040442">
    <property type="entry name" value="Pyrv_kinase-like_dom_sf"/>
</dbReference>
<keyword evidence="10 13" id="KW-0460">Magnesium</keyword>
<comment type="catalytic activity">
    <reaction evidence="13">
        <text>pyruvate + ATP = phosphoenolpyruvate + ADP + H(+)</text>
        <dbReference type="Rhea" id="RHEA:18157"/>
        <dbReference type="ChEBI" id="CHEBI:15361"/>
        <dbReference type="ChEBI" id="CHEBI:15378"/>
        <dbReference type="ChEBI" id="CHEBI:30616"/>
        <dbReference type="ChEBI" id="CHEBI:58702"/>
        <dbReference type="ChEBI" id="CHEBI:456216"/>
        <dbReference type="EC" id="2.7.1.40"/>
    </reaction>
</comment>
<dbReference type="PRINTS" id="PR01050">
    <property type="entry name" value="PYRUVTKNASE"/>
</dbReference>
<keyword evidence="11 13" id="KW-0324">Glycolysis</keyword>
<evidence type="ECO:0000256" key="2">
    <source>
        <dbReference type="ARBA" id="ARBA00004997"/>
    </source>
</evidence>
<evidence type="ECO:0000256" key="3">
    <source>
        <dbReference type="ARBA" id="ARBA00008663"/>
    </source>
</evidence>
<dbReference type="Gene3D" id="3.20.20.60">
    <property type="entry name" value="Phosphoenolpyruvate-binding domains"/>
    <property type="match status" value="1"/>
</dbReference>
<dbReference type="OrthoDB" id="108365at2759"/>
<evidence type="ECO:0000256" key="13">
    <source>
        <dbReference type="RuleBase" id="RU000504"/>
    </source>
</evidence>
<dbReference type="Gene3D" id="3.40.1380.20">
    <property type="entry name" value="Pyruvate kinase, C-terminal domain"/>
    <property type="match status" value="1"/>
</dbReference>
<organism evidence="16 17">
    <name type="scientific">Kipferlia bialata</name>
    <dbReference type="NCBI Taxonomy" id="797122"/>
    <lineage>
        <taxon>Eukaryota</taxon>
        <taxon>Metamonada</taxon>
        <taxon>Carpediemonas-like organisms</taxon>
        <taxon>Kipferlia</taxon>
    </lineage>
</organism>
<dbReference type="InterPro" id="IPR015813">
    <property type="entry name" value="Pyrv/PenolPyrv_kinase-like_dom"/>
</dbReference>
<evidence type="ECO:0000259" key="15">
    <source>
        <dbReference type="Pfam" id="PF02887"/>
    </source>
</evidence>
<dbReference type="InterPro" id="IPR015793">
    <property type="entry name" value="Pyrv_Knase_brl"/>
</dbReference>
<keyword evidence="12 16" id="KW-0670">Pyruvate</keyword>
<comment type="caution">
    <text evidence="16">The sequence shown here is derived from an EMBL/GenBank/DDBJ whole genome shotgun (WGS) entry which is preliminary data.</text>
</comment>
<protein>
    <recommendedName>
        <fullName evidence="4 13">Pyruvate kinase</fullName>
        <ecNumber evidence="4 13">2.7.1.40</ecNumber>
    </recommendedName>
</protein>
<evidence type="ECO:0000313" key="16">
    <source>
        <dbReference type="EMBL" id="GCA62400.1"/>
    </source>
</evidence>
<dbReference type="EMBL" id="BDIP01000618">
    <property type="protein sequence ID" value="GCA62400.1"/>
    <property type="molecule type" value="Genomic_DNA"/>
</dbReference>
<name>A0A391NMX7_9EUKA</name>
<feature type="domain" description="Pyruvate kinase C-terminal" evidence="15">
    <location>
        <begin position="88"/>
        <end position="194"/>
    </location>
</feature>
<dbReference type="InterPro" id="IPR001697">
    <property type="entry name" value="Pyr_Knase"/>
</dbReference>
<dbReference type="AlphaFoldDB" id="A0A391NMX7"/>
<evidence type="ECO:0000256" key="1">
    <source>
        <dbReference type="ARBA" id="ARBA00001958"/>
    </source>
</evidence>
<proteinExistence type="inferred from homology"/>
<dbReference type="SUPFAM" id="SSF51621">
    <property type="entry name" value="Phosphoenolpyruvate/pyruvate domain"/>
    <property type="match status" value="1"/>
</dbReference>
<dbReference type="PANTHER" id="PTHR11817">
    <property type="entry name" value="PYRUVATE KINASE"/>
    <property type="match status" value="1"/>
</dbReference>
<comment type="cofactor">
    <cofactor evidence="1">
        <name>K(+)</name>
        <dbReference type="ChEBI" id="CHEBI:29103"/>
    </cofactor>
</comment>
<dbReference type="EC" id="2.7.1.40" evidence="4 13"/>
<dbReference type="GO" id="GO:0004743">
    <property type="term" value="F:pyruvate kinase activity"/>
    <property type="evidence" value="ECO:0007669"/>
    <property type="project" value="UniProtKB-EC"/>
</dbReference>
<dbReference type="InterPro" id="IPR015795">
    <property type="entry name" value="Pyrv_Knase_C"/>
</dbReference>
<accession>A0A391NMX7</accession>
<feature type="domain" description="Pyruvate kinase barrel" evidence="14">
    <location>
        <begin position="1"/>
        <end position="45"/>
    </location>
</feature>
<comment type="similarity">
    <text evidence="3 13">Belongs to the pyruvate kinase family.</text>
</comment>
<dbReference type="UniPathway" id="UPA00109">
    <property type="reaction ID" value="UER00188"/>
</dbReference>
<dbReference type="InterPro" id="IPR036918">
    <property type="entry name" value="Pyrv_Knase_C_sf"/>
</dbReference>
<evidence type="ECO:0000259" key="14">
    <source>
        <dbReference type="Pfam" id="PF00224"/>
    </source>
</evidence>